<sequence length="111" mass="12764">MMVSYSPILHKPITVTLTVQILPPSHPANRYTVIILVQSRNPSPRPNPRPPSLPPLPENTPKFTKPNKPNKHPCPSTPQYKLQYWHEEPEHLSSNLVWALRYAQTICHTNF</sequence>
<feature type="region of interest" description="Disordered" evidence="1">
    <location>
        <begin position="39"/>
        <end position="75"/>
    </location>
</feature>
<organism evidence="2 3">
    <name type="scientific">Choiromyces venosus 120613-1</name>
    <dbReference type="NCBI Taxonomy" id="1336337"/>
    <lineage>
        <taxon>Eukaryota</taxon>
        <taxon>Fungi</taxon>
        <taxon>Dikarya</taxon>
        <taxon>Ascomycota</taxon>
        <taxon>Pezizomycotina</taxon>
        <taxon>Pezizomycetes</taxon>
        <taxon>Pezizales</taxon>
        <taxon>Tuberaceae</taxon>
        <taxon>Choiromyces</taxon>
    </lineage>
</organism>
<dbReference type="EMBL" id="ML120447">
    <property type="protein sequence ID" value="RPA93702.1"/>
    <property type="molecule type" value="Genomic_DNA"/>
</dbReference>
<evidence type="ECO:0000313" key="3">
    <source>
        <dbReference type="Proteomes" id="UP000276215"/>
    </source>
</evidence>
<evidence type="ECO:0000313" key="2">
    <source>
        <dbReference type="EMBL" id="RPA93702.1"/>
    </source>
</evidence>
<name>A0A3N4J5X2_9PEZI</name>
<reference evidence="2 3" key="1">
    <citation type="journal article" date="2018" name="Nat. Ecol. Evol.">
        <title>Pezizomycetes genomes reveal the molecular basis of ectomycorrhizal truffle lifestyle.</title>
        <authorList>
            <person name="Murat C."/>
            <person name="Payen T."/>
            <person name="Noel B."/>
            <person name="Kuo A."/>
            <person name="Morin E."/>
            <person name="Chen J."/>
            <person name="Kohler A."/>
            <person name="Krizsan K."/>
            <person name="Balestrini R."/>
            <person name="Da Silva C."/>
            <person name="Montanini B."/>
            <person name="Hainaut M."/>
            <person name="Levati E."/>
            <person name="Barry K.W."/>
            <person name="Belfiori B."/>
            <person name="Cichocki N."/>
            <person name="Clum A."/>
            <person name="Dockter R.B."/>
            <person name="Fauchery L."/>
            <person name="Guy J."/>
            <person name="Iotti M."/>
            <person name="Le Tacon F."/>
            <person name="Lindquist E.A."/>
            <person name="Lipzen A."/>
            <person name="Malagnac F."/>
            <person name="Mello A."/>
            <person name="Molinier V."/>
            <person name="Miyauchi S."/>
            <person name="Poulain J."/>
            <person name="Riccioni C."/>
            <person name="Rubini A."/>
            <person name="Sitrit Y."/>
            <person name="Splivallo R."/>
            <person name="Traeger S."/>
            <person name="Wang M."/>
            <person name="Zifcakova L."/>
            <person name="Wipf D."/>
            <person name="Zambonelli A."/>
            <person name="Paolocci F."/>
            <person name="Nowrousian M."/>
            <person name="Ottonello S."/>
            <person name="Baldrian P."/>
            <person name="Spatafora J.W."/>
            <person name="Henrissat B."/>
            <person name="Nagy L.G."/>
            <person name="Aury J.M."/>
            <person name="Wincker P."/>
            <person name="Grigoriev I.V."/>
            <person name="Bonfante P."/>
            <person name="Martin F.M."/>
        </authorList>
    </citation>
    <scope>NUCLEOTIDE SEQUENCE [LARGE SCALE GENOMIC DNA]</scope>
    <source>
        <strain evidence="2 3">120613-1</strain>
    </source>
</reference>
<protein>
    <submittedName>
        <fullName evidence="2">Uncharacterized protein</fullName>
    </submittedName>
</protein>
<feature type="compositionally biased region" description="Pro residues" evidence="1">
    <location>
        <begin position="43"/>
        <end position="58"/>
    </location>
</feature>
<dbReference type="AlphaFoldDB" id="A0A3N4J5X2"/>
<keyword evidence="3" id="KW-1185">Reference proteome</keyword>
<dbReference type="Proteomes" id="UP000276215">
    <property type="component" value="Unassembled WGS sequence"/>
</dbReference>
<accession>A0A3N4J5X2</accession>
<proteinExistence type="predicted"/>
<gene>
    <name evidence="2" type="ORF">L873DRAFT_1504421</name>
</gene>
<evidence type="ECO:0000256" key="1">
    <source>
        <dbReference type="SAM" id="MobiDB-lite"/>
    </source>
</evidence>